<sequence>MSYIHQALKKAQVERDDRYGKYGGIISSRSKKSGLGKKSILLIIVSLAILFLAFMSYSWLDFSGPQVETNIVPKKRGPVQRPVHEKTSDAMELYERGKEDHKGGRLNRAKMWYEKALIADPGYVVALNNLGVLLIKDENYPAARSRFEKAIRLKPGYVDPYYNLVCLFALTDRPEQALRYLKRAVAIHPEVKTWALEDADLGKLHNLAGFKGIVDR</sequence>
<protein>
    <submittedName>
        <fullName evidence="3">Tetratricopeptide repeat protein</fullName>
    </submittedName>
</protein>
<dbReference type="PANTHER" id="PTHR44366:SF1">
    <property type="entry name" value="UDP-N-ACETYLGLUCOSAMINE--PEPTIDE N-ACETYLGLUCOSAMINYLTRANSFERASE 110 KDA SUBUNIT"/>
    <property type="match status" value="1"/>
</dbReference>
<keyword evidence="2" id="KW-0472">Membrane</keyword>
<dbReference type="InterPro" id="IPR011990">
    <property type="entry name" value="TPR-like_helical_dom_sf"/>
</dbReference>
<dbReference type="SUPFAM" id="SSF48452">
    <property type="entry name" value="TPR-like"/>
    <property type="match status" value="1"/>
</dbReference>
<dbReference type="GO" id="GO:0006493">
    <property type="term" value="P:protein O-linked glycosylation"/>
    <property type="evidence" value="ECO:0007669"/>
    <property type="project" value="InterPro"/>
</dbReference>
<gene>
    <name evidence="3" type="ORF">H8E19_08935</name>
</gene>
<name>A0A8J6T4H7_9DELT</name>
<dbReference type="Gene3D" id="1.25.40.10">
    <property type="entry name" value="Tetratricopeptide repeat domain"/>
    <property type="match status" value="1"/>
</dbReference>
<keyword evidence="1" id="KW-0802">TPR repeat</keyword>
<dbReference type="NCBIfam" id="NF047558">
    <property type="entry name" value="TPR_END_plus"/>
    <property type="match status" value="1"/>
</dbReference>
<evidence type="ECO:0000256" key="2">
    <source>
        <dbReference type="SAM" id="Phobius"/>
    </source>
</evidence>
<dbReference type="PANTHER" id="PTHR44366">
    <property type="entry name" value="UDP-N-ACETYLGLUCOSAMINE--PEPTIDE N-ACETYLGLUCOSAMINYLTRANSFERASE 110 KDA SUBUNIT"/>
    <property type="match status" value="1"/>
</dbReference>
<keyword evidence="2" id="KW-0812">Transmembrane</keyword>
<evidence type="ECO:0000313" key="3">
    <source>
        <dbReference type="EMBL" id="MBC8177517.1"/>
    </source>
</evidence>
<dbReference type="InterPro" id="IPR037919">
    <property type="entry name" value="OGT"/>
</dbReference>
<feature type="transmembrane region" description="Helical" evidence="2">
    <location>
        <begin position="39"/>
        <end position="60"/>
    </location>
</feature>
<dbReference type="GO" id="GO:0097363">
    <property type="term" value="F:protein O-acetylglucosaminyltransferase activity"/>
    <property type="evidence" value="ECO:0007669"/>
    <property type="project" value="TreeGrafter"/>
</dbReference>
<comment type="caution">
    <text evidence="3">The sequence shown here is derived from an EMBL/GenBank/DDBJ whole genome shotgun (WGS) entry which is preliminary data.</text>
</comment>
<dbReference type="Proteomes" id="UP000650524">
    <property type="component" value="Unassembled WGS sequence"/>
</dbReference>
<accession>A0A8J6T4H7</accession>
<evidence type="ECO:0000256" key="1">
    <source>
        <dbReference type="PROSITE-ProRule" id="PRU00339"/>
    </source>
</evidence>
<proteinExistence type="predicted"/>
<feature type="repeat" description="TPR" evidence="1">
    <location>
        <begin position="124"/>
        <end position="157"/>
    </location>
</feature>
<dbReference type="PROSITE" id="PS50005">
    <property type="entry name" value="TPR"/>
    <property type="match status" value="1"/>
</dbReference>
<dbReference type="SMART" id="SM00028">
    <property type="entry name" value="TPR"/>
    <property type="match status" value="3"/>
</dbReference>
<keyword evidence="2" id="KW-1133">Transmembrane helix</keyword>
<organism evidence="3 4">
    <name type="scientific">Candidatus Desulfacyla euxinica</name>
    <dbReference type="NCBI Taxonomy" id="2841693"/>
    <lineage>
        <taxon>Bacteria</taxon>
        <taxon>Deltaproteobacteria</taxon>
        <taxon>Candidatus Desulfacyla</taxon>
    </lineage>
</organism>
<dbReference type="AlphaFoldDB" id="A0A8J6T4H7"/>
<dbReference type="EMBL" id="JACNJD010000214">
    <property type="protein sequence ID" value="MBC8177517.1"/>
    <property type="molecule type" value="Genomic_DNA"/>
</dbReference>
<reference evidence="3 4" key="1">
    <citation type="submission" date="2020-08" db="EMBL/GenBank/DDBJ databases">
        <title>Bridging the membrane lipid divide: bacteria of the FCB group superphylum have the potential to synthesize archaeal ether lipids.</title>
        <authorList>
            <person name="Villanueva L."/>
            <person name="Von Meijenfeldt F.A.B."/>
            <person name="Westbye A.B."/>
            <person name="Yadav S."/>
            <person name="Hopmans E.C."/>
            <person name="Dutilh B.E."/>
            <person name="Sinninghe Damste J.S."/>
        </authorList>
    </citation>
    <scope>NUCLEOTIDE SEQUENCE [LARGE SCALE GENOMIC DNA]</scope>
    <source>
        <strain evidence="3">NIOZ-UU27</strain>
    </source>
</reference>
<dbReference type="InterPro" id="IPR019734">
    <property type="entry name" value="TPR_rpt"/>
</dbReference>
<evidence type="ECO:0000313" key="4">
    <source>
        <dbReference type="Proteomes" id="UP000650524"/>
    </source>
</evidence>
<dbReference type="Pfam" id="PF14559">
    <property type="entry name" value="TPR_19"/>
    <property type="match status" value="1"/>
</dbReference>